<dbReference type="GO" id="GO:2001256">
    <property type="term" value="P:regulation of store-operated calcium entry"/>
    <property type="evidence" value="ECO:0007669"/>
    <property type="project" value="TreeGrafter"/>
</dbReference>
<protein>
    <submittedName>
        <fullName evidence="3">GRAM domain containing 2A</fullName>
    </submittedName>
</protein>
<dbReference type="FunFam" id="2.30.29.30:FF:000086">
    <property type="entry name" value="GRAM domain-containing protein 2B isoform 2"/>
    <property type="match status" value="1"/>
</dbReference>
<dbReference type="InterPro" id="IPR004182">
    <property type="entry name" value="GRAM"/>
</dbReference>
<keyword evidence="1" id="KW-0472">Membrane</keyword>
<dbReference type="InterPro" id="IPR042624">
    <property type="entry name" value="RAMD2A"/>
</dbReference>
<dbReference type="InterPro" id="IPR011993">
    <property type="entry name" value="PH-like_dom_sf"/>
</dbReference>
<feature type="transmembrane region" description="Helical" evidence="1">
    <location>
        <begin position="275"/>
        <end position="294"/>
    </location>
</feature>
<evidence type="ECO:0000256" key="1">
    <source>
        <dbReference type="SAM" id="Phobius"/>
    </source>
</evidence>
<accession>A0A8B9Z5C6</accession>
<dbReference type="PANTHER" id="PTHR46973">
    <property type="entry name" value="GRAM DOMAIN-CONTAINING PROTEIN 2A"/>
    <property type="match status" value="1"/>
</dbReference>
<dbReference type="GO" id="GO:0005546">
    <property type="term" value="F:phosphatidylinositol-4,5-bisphosphate binding"/>
    <property type="evidence" value="ECO:0007669"/>
    <property type="project" value="TreeGrafter"/>
</dbReference>
<dbReference type="AlphaFoldDB" id="A0A8B9Z5C6"/>
<dbReference type="Proteomes" id="UP000694555">
    <property type="component" value="Unplaced"/>
</dbReference>
<reference evidence="3" key="1">
    <citation type="submission" date="2025-08" db="UniProtKB">
        <authorList>
            <consortium name="Ensembl"/>
        </authorList>
    </citation>
    <scope>IDENTIFICATION</scope>
</reference>
<dbReference type="GO" id="GO:0005789">
    <property type="term" value="C:endoplasmic reticulum membrane"/>
    <property type="evidence" value="ECO:0007669"/>
    <property type="project" value="TreeGrafter"/>
</dbReference>
<dbReference type="Ensembl" id="ENSBJAT00000004592.1">
    <property type="protein sequence ID" value="ENSBJAP00000004465.1"/>
    <property type="gene ID" value="ENSBJAG00000003199.1"/>
</dbReference>
<dbReference type="PANTHER" id="PTHR46973:SF1">
    <property type="entry name" value="GRAM DOMAIN-CONTAINING PROTEIN 2A"/>
    <property type="match status" value="1"/>
</dbReference>
<reference evidence="3" key="2">
    <citation type="submission" date="2025-09" db="UniProtKB">
        <authorList>
            <consortium name="Ensembl"/>
        </authorList>
    </citation>
    <scope>IDENTIFICATION</scope>
</reference>
<proteinExistence type="predicted"/>
<evidence type="ECO:0000259" key="2">
    <source>
        <dbReference type="SMART" id="SM00568"/>
    </source>
</evidence>
<organism evidence="3 4">
    <name type="scientific">Buteo japonicus</name>
    <dbReference type="NCBI Taxonomy" id="224669"/>
    <lineage>
        <taxon>Eukaryota</taxon>
        <taxon>Metazoa</taxon>
        <taxon>Chordata</taxon>
        <taxon>Craniata</taxon>
        <taxon>Vertebrata</taxon>
        <taxon>Euteleostomi</taxon>
        <taxon>Archelosauria</taxon>
        <taxon>Archosauria</taxon>
        <taxon>Dinosauria</taxon>
        <taxon>Saurischia</taxon>
        <taxon>Theropoda</taxon>
        <taxon>Coelurosauria</taxon>
        <taxon>Aves</taxon>
        <taxon>Neognathae</taxon>
        <taxon>Neoaves</taxon>
        <taxon>Telluraves</taxon>
        <taxon>Accipitrimorphae</taxon>
        <taxon>Accipitriformes</taxon>
        <taxon>Accipitridae</taxon>
        <taxon>Accipitrinae</taxon>
        <taxon>Buteo</taxon>
    </lineage>
</organism>
<keyword evidence="1" id="KW-1133">Transmembrane helix</keyword>
<feature type="domain" description="GRAM" evidence="2">
    <location>
        <begin position="72"/>
        <end position="139"/>
    </location>
</feature>
<evidence type="ECO:0000313" key="3">
    <source>
        <dbReference type="Ensembl" id="ENSBJAP00000004465.1"/>
    </source>
</evidence>
<dbReference type="CDD" id="cd13220">
    <property type="entry name" value="PH-GRAM_GRAMDC"/>
    <property type="match status" value="1"/>
</dbReference>
<keyword evidence="4" id="KW-1185">Reference proteome</keyword>
<dbReference type="Pfam" id="PF02893">
    <property type="entry name" value="GRAM"/>
    <property type="match status" value="1"/>
</dbReference>
<evidence type="ECO:0000313" key="4">
    <source>
        <dbReference type="Proteomes" id="UP000694555"/>
    </source>
</evidence>
<dbReference type="GO" id="GO:0061817">
    <property type="term" value="P:endoplasmic reticulum-plasma membrane tethering"/>
    <property type="evidence" value="ECO:0007669"/>
    <property type="project" value="TreeGrafter"/>
</dbReference>
<dbReference type="SMART" id="SM00568">
    <property type="entry name" value="GRAM"/>
    <property type="match status" value="1"/>
</dbReference>
<name>A0A8B9Z5C6_9AVES</name>
<dbReference type="GO" id="GO:0044232">
    <property type="term" value="C:organelle membrane contact site"/>
    <property type="evidence" value="ECO:0007669"/>
    <property type="project" value="TreeGrafter"/>
</dbReference>
<dbReference type="Gene3D" id="2.30.29.30">
    <property type="entry name" value="Pleckstrin-homology domain (PH domain)/Phosphotyrosine-binding domain (PTB)"/>
    <property type="match status" value="1"/>
</dbReference>
<sequence>MAQRLLGAGSSDPPLALRVRRPQPGGTLLHWSRVRGEGDFFCRRVFFWVSSSARSLDNFVLLYFQAASKYNSQYHKLFKDIPTEESVLKVCSCALQRDILIQGRLYISPNWLCFYANLFGKDIKVVIPVVSVQLIKKHKTARLLPNGLAITTNASRKYIFVSLISRDSVYDVLRRVCTHLQVPSTPAAGGLAHPGLFPQEVIVPEGKWRKVSPASLSLSLPDADYQCIHRTSVSSLSAKESSFTSEEPLVSGEGCEELEVEQSCVAELRPSDYQLLKIFIVICLLVVSSSYLAFRIFRLEQQLCSLNRDYLSRGPRR</sequence>
<keyword evidence="1" id="KW-0812">Transmembrane</keyword>